<dbReference type="InterPro" id="IPR016181">
    <property type="entry name" value="Acyl_CoA_acyltransferase"/>
</dbReference>
<accession>A0A9W4XJS0</accession>
<dbReference type="Pfam" id="PF00583">
    <property type="entry name" value="Acetyltransf_1"/>
    <property type="match status" value="1"/>
</dbReference>
<reference evidence="2" key="1">
    <citation type="submission" date="2023-01" db="EMBL/GenBank/DDBJ databases">
        <authorList>
            <person name="Van Ghelder C."/>
            <person name="Rancurel C."/>
        </authorList>
    </citation>
    <scope>NUCLEOTIDE SEQUENCE</scope>
    <source>
        <strain evidence="2">CNCM I-4278</strain>
    </source>
</reference>
<dbReference type="Proteomes" id="UP001152607">
    <property type="component" value="Unassembled WGS sequence"/>
</dbReference>
<dbReference type="AlphaFoldDB" id="A0A9W4XJS0"/>
<dbReference type="Gene3D" id="3.40.630.30">
    <property type="match status" value="1"/>
</dbReference>
<dbReference type="InterPro" id="IPR000182">
    <property type="entry name" value="GNAT_dom"/>
</dbReference>
<dbReference type="EMBL" id="CAOQHR010000004">
    <property type="protein sequence ID" value="CAI6334173.1"/>
    <property type="molecule type" value="Genomic_DNA"/>
</dbReference>
<dbReference type="SUPFAM" id="SSF55729">
    <property type="entry name" value="Acyl-CoA N-acyltransferases (Nat)"/>
    <property type="match status" value="1"/>
</dbReference>
<dbReference type="OrthoDB" id="64477at2759"/>
<comment type="caution">
    <text evidence="2">The sequence shown here is derived from an EMBL/GenBank/DDBJ whole genome shotgun (WGS) entry which is preliminary data.</text>
</comment>
<evidence type="ECO:0000313" key="2">
    <source>
        <dbReference type="EMBL" id="CAI6334173.1"/>
    </source>
</evidence>
<dbReference type="PROSITE" id="PS51186">
    <property type="entry name" value="GNAT"/>
    <property type="match status" value="1"/>
</dbReference>
<keyword evidence="3" id="KW-1185">Reference proteome</keyword>
<dbReference type="PANTHER" id="PTHR43415:SF3">
    <property type="entry name" value="GNAT-FAMILY ACETYLTRANSFERASE"/>
    <property type="match status" value="1"/>
</dbReference>
<sequence>MLINPNSNITNIKFPTKQDAESFRASTASAFLGVVICLAPSIPTSLSAPIPPPTPIGRLSLSAQAPHTQHHRNTELGLDILPLYQGKGYGREAINWALNYAFKRAGFHKVRIRAFEWNEGAVRLYERVGFKHEGRERESIWHEGRFWDSIEMGMIDREWWELRRQEAEQEKKESEAVI</sequence>
<evidence type="ECO:0000259" key="1">
    <source>
        <dbReference type="PROSITE" id="PS51186"/>
    </source>
</evidence>
<name>A0A9W4XJS0_9PLEO</name>
<protein>
    <recommendedName>
        <fullName evidence="1">N-acetyltransferase domain-containing protein</fullName>
    </recommendedName>
</protein>
<organism evidence="2 3">
    <name type="scientific">Periconia digitata</name>
    <dbReference type="NCBI Taxonomy" id="1303443"/>
    <lineage>
        <taxon>Eukaryota</taxon>
        <taxon>Fungi</taxon>
        <taxon>Dikarya</taxon>
        <taxon>Ascomycota</taxon>
        <taxon>Pezizomycotina</taxon>
        <taxon>Dothideomycetes</taxon>
        <taxon>Pleosporomycetidae</taxon>
        <taxon>Pleosporales</taxon>
        <taxon>Massarineae</taxon>
        <taxon>Periconiaceae</taxon>
        <taxon>Periconia</taxon>
    </lineage>
</organism>
<proteinExistence type="predicted"/>
<evidence type="ECO:0000313" key="3">
    <source>
        <dbReference type="Proteomes" id="UP001152607"/>
    </source>
</evidence>
<dbReference type="GO" id="GO:0016747">
    <property type="term" value="F:acyltransferase activity, transferring groups other than amino-acyl groups"/>
    <property type="evidence" value="ECO:0007669"/>
    <property type="project" value="InterPro"/>
</dbReference>
<gene>
    <name evidence="2" type="ORF">PDIGIT_LOCUS7227</name>
</gene>
<feature type="domain" description="N-acetyltransferase" evidence="1">
    <location>
        <begin position="1"/>
        <end position="153"/>
    </location>
</feature>
<dbReference type="PANTHER" id="PTHR43415">
    <property type="entry name" value="SPERMIDINE N(1)-ACETYLTRANSFERASE"/>
    <property type="match status" value="1"/>
</dbReference>
<dbReference type="CDD" id="cd04301">
    <property type="entry name" value="NAT_SF"/>
    <property type="match status" value="1"/>
</dbReference>